<proteinExistence type="predicted"/>
<gene>
    <name evidence="2" type="ORF">LSTR_LSTR009589</name>
</gene>
<organism evidence="2 3">
    <name type="scientific">Laodelphax striatellus</name>
    <name type="common">Small brown planthopper</name>
    <name type="synonym">Delphax striatella</name>
    <dbReference type="NCBI Taxonomy" id="195883"/>
    <lineage>
        <taxon>Eukaryota</taxon>
        <taxon>Metazoa</taxon>
        <taxon>Ecdysozoa</taxon>
        <taxon>Arthropoda</taxon>
        <taxon>Hexapoda</taxon>
        <taxon>Insecta</taxon>
        <taxon>Pterygota</taxon>
        <taxon>Neoptera</taxon>
        <taxon>Paraneoptera</taxon>
        <taxon>Hemiptera</taxon>
        <taxon>Auchenorrhyncha</taxon>
        <taxon>Fulgoroidea</taxon>
        <taxon>Delphacidae</taxon>
        <taxon>Criomorphinae</taxon>
        <taxon>Laodelphax</taxon>
    </lineage>
</organism>
<evidence type="ECO:0000313" key="3">
    <source>
        <dbReference type="Proteomes" id="UP000291343"/>
    </source>
</evidence>
<evidence type="ECO:0000313" key="2">
    <source>
        <dbReference type="EMBL" id="RZF35721.1"/>
    </source>
</evidence>
<dbReference type="InParanoid" id="A0A482WRA9"/>
<reference evidence="2 3" key="1">
    <citation type="journal article" date="2017" name="Gigascience">
        <title>Genome sequence of the small brown planthopper, Laodelphax striatellus.</title>
        <authorList>
            <person name="Zhu J."/>
            <person name="Jiang F."/>
            <person name="Wang X."/>
            <person name="Yang P."/>
            <person name="Bao Y."/>
            <person name="Zhao W."/>
            <person name="Wang W."/>
            <person name="Lu H."/>
            <person name="Wang Q."/>
            <person name="Cui N."/>
            <person name="Li J."/>
            <person name="Chen X."/>
            <person name="Luo L."/>
            <person name="Yu J."/>
            <person name="Kang L."/>
            <person name="Cui F."/>
        </authorList>
    </citation>
    <scope>NUCLEOTIDE SEQUENCE [LARGE SCALE GENOMIC DNA]</scope>
    <source>
        <strain evidence="2">Lst14</strain>
    </source>
</reference>
<dbReference type="EMBL" id="QKKF02027689">
    <property type="protein sequence ID" value="RZF35721.1"/>
    <property type="molecule type" value="Genomic_DNA"/>
</dbReference>
<dbReference type="AlphaFoldDB" id="A0A482WRA9"/>
<comment type="caution">
    <text evidence="2">The sequence shown here is derived from an EMBL/GenBank/DDBJ whole genome shotgun (WGS) entry which is preliminary data.</text>
</comment>
<evidence type="ECO:0000256" key="1">
    <source>
        <dbReference type="SAM" id="MobiDB-lite"/>
    </source>
</evidence>
<accession>A0A482WRA9</accession>
<keyword evidence="3" id="KW-1185">Reference proteome</keyword>
<feature type="region of interest" description="Disordered" evidence="1">
    <location>
        <begin position="47"/>
        <end position="80"/>
    </location>
</feature>
<name>A0A482WRA9_LAOST</name>
<sequence>MKHPDSTEFHLQIGSPFLAIKPLGGCQPFRTAKAKTTKHRTGMLKIMVKKEQNPSASTTEQGRGKRSKRGRERKGAIDGESEVFNYEVSDGRMDGGAGIEEVDDDVEKIDVALPW</sequence>
<dbReference type="Proteomes" id="UP000291343">
    <property type="component" value="Unassembled WGS sequence"/>
</dbReference>
<protein>
    <submittedName>
        <fullName evidence="2">Uncharacterized protein</fullName>
    </submittedName>
</protein>